<feature type="compositionally biased region" description="Basic and acidic residues" evidence="1">
    <location>
        <begin position="51"/>
        <end position="65"/>
    </location>
</feature>
<protein>
    <submittedName>
        <fullName evidence="2">Uncharacterized protein</fullName>
    </submittedName>
</protein>
<organism evidence="2 3">
    <name type="scientific">Roseovarius litoreus</name>
    <dbReference type="NCBI Taxonomy" id="1155722"/>
    <lineage>
        <taxon>Bacteria</taxon>
        <taxon>Pseudomonadati</taxon>
        <taxon>Pseudomonadota</taxon>
        <taxon>Alphaproteobacteria</taxon>
        <taxon>Rhodobacterales</taxon>
        <taxon>Roseobacteraceae</taxon>
        <taxon>Roseovarius</taxon>
    </lineage>
</organism>
<evidence type="ECO:0000256" key="1">
    <source>
        <dbReference type="SAM" id="MobiDB-lite"/>
    </source>
</evidence>
<reference evidence="2 3" key="1">
    <citation type="submission" date="2016-11" db="EMBL/GenBank/DDBJ databases">
        <authorList>
            <person name="Varghese N."/>
            <person name="Submissions S."/>
        </authorList>
    </citation>
    <scope>NUCLEOTIDE SEQUENCE [LARGE SCALE GENOMIC DNA]</scope>
    <source>
        <strain evidence="2 3">DSM 28249</strain>
    </source>
</reference>
<feature type="region of interest" description="Disordered" evidence="1">
    <location>
        <begin position="1"/>
        <end position="24"/>
    </location>
</feature>
<feature type="compositionally biased region" description="Basic residues" evidence="1">
    <location>
        <begin position="68"/>
        <end position="77"/>
    </location>
</feature>
<keyword evidence="3" id="KW-1185">Reference proteome</keyword>
<dbReference type="Proteomes" id="UP000322545">
    <property type="component" value="Unassembled WGS sequence"/>
</dbReference>
<feature type="region of interest" description="Disordered" evidence="1">
    <location>
        <begin position="51"/>
        <end position="77"/>
    </location>
</feature>
<dbReference type="EMBL" id="FRCB01000009">
    <property type="protein sequence ID" value="SHM58031.1"/>
    <property type="molecule type" value="Genomic_DNA"/>
</dbReference>
<sequence length="77" mass="8474">MTKPSQPRPFSGVKPRAETAMEKTTRAANEIIEEQNATKDRKTAQLRQARLERDAQAKLDSDAAKPKPPAKKSTGKA</sequence>
<accession>A0A1M7JYP1</accession>
<evidence type="ECO:0000313" key="3">
    <source>
        <dbReference type="Proteomes" id="UP000322545"/>
    </source>
</evidence>
<gene>
    <name evidence="2" type="ORF">SAMN05443432_109123</name>
</gene>
<name>A0A1M7JYP1_9RHOB</name>
<dbReference type="AlphaFoldDB" id="A0A1M7JYP1"/>
<proteinExistence type="predicted"/>
<dbReference type="RefSeq" id="WP_149780518.1">
    <property type="nucleotide sequence ID" value="NZ_FRCB01000009.1"/>
</dbReference>
<evidence type="ECO:0000313" key="2">
    <source>
        <dbReference type="EMBL" id="SHM58031.1"/>
    </source>
</evidence>
<feature type="compositionally biased region" description="Basic and acidic residues" evidence="1">
    <location>
        <begin position="15"/>
        <end position="24"/>
    </location>
</feature>